<keyword evidence="1" id="KW-0812">Transmembrane</keyword>
<keyword evidence="1" id="KW-0472">Membrane</keyword>
<evidence type="ECO:0000313" key="2">
    <source>
        <dbReference type="EMBL" id="CAA9282400.1"/>
    </source>
</evidence>
<reference evidence="2" key="1">
    <citation type="submission" date="2020-02" db="EMBL/GenBank/DDBJ databases">
        <authorList>
            <person name="Meier V. D."/>
        </authorList>
    </citation>
    <scope>NUCLEOTIDE SEQUENCE</scope>
    <source>
        <strain evidence="2">AVDCRST_MAG41</strain>
    </source>
</reference>
<organism evidence="2">
    <name type="scientific">uncultured Mycobacteriales bacterium</name>
    <dbReference type="NCBI Taxonomy" id="581187"/>
    <lineage>
        <taxon>Bacteria</taxon>
        <taxon>Bacillati</taxon>
        <taxon>Actinomycetota</taxon>
        <taxon>Actinomycetes</taxon>
        <taxon>Mycobacteriales</taxon>
        <taxon>environmental samples</taxon>
    </lineage>
</organism>
<keyword evidence="1" id="KW-1133">Transmembrane helix</keyword>
<sequence>MYVWIWRKLPGGLPGKVAGSVILVLAVVALLFLVVFPWVEPRLPFNDVTVDR</sequence>
<proteinExistence type="predicted"/>
<feature type="transmembrane region" description="Helical" evidence="1">
    <location>
        <begin position="21"/>
        <end position="39"/>
    </location>
</feature>
<gene>
    <name evidence="2" type="ORF">AVDCRST_MAG41-3696</name>
</gene>
<accession>A0A6J4JMH1</accession>
<name>A0A6J4JMH1_9ACTN</name>
<dbReference type="AlphaFoldDB" id="A0A6J4JMH1"/>
<dbReference type="EMBL" id="CADCTP010000337">
    <property type="protein sequence ID" value="CAA9282400.1"/>
    <property type="molecule type" value="Genomic_DNA"/>
</dbReference>
<evidence type="ECO:0000256" key="1">
    <source>
        <dbReference type="SAM" id="Phobius"/>
    </source>
</evidence>
<protein>
    <submittedName>
        <fullName evidence="2">Uncharacterized protein</fullName>
    </submittedName>
</protein>